<reference evidence="1" key="1">
    <citation type="submission" date="2020-08" db="EMBL/GenBank/DDBJ databases">
        <title>Multicomponent nature underlies the extraordinary mechanical properties of spider dragline silk.</title>
        <authorList>
            <person name="Kono N."/>
            <person name="Nakamura H."/>
            <person name="Mori M."/>
            <person name="Yoshida Y."/>
            <person name="Ohtoshi R."/>
            <person name="Malay A.D."/>
            <person name="Moran D.A.P."/>
            <person name="Tomita M."/>
            <person name="Numata K."/>
            <person name="Arakawa K."/>
        </authorList>
    </citation>
    <scope>NUCLEOTIDE SEQUENCE</scope>
</reference>
<comment type="caution">
    <text evidence="1">The sequence shown here is derived from an EMBL/GenBank/DDBJ whole genome shotgun (WGS) entry which is preliminary data.</text>
</comment>
<accession>A0A8X6PVP5</accession>
<keyword evidence="2" id="KW-1185">Reference proteome</keyword>
<organism evidence="1 2">
    <name type="scientific">Nephila pilipes</name>
    <name type="common">Giant wood spider</name>
    <name type="synonym">Nephila maculata</name>
    <dbReference type="NCBI Taxonomy" id="299642"/>
    <lineage>
        <taxon>Eukaryota</taxon>
        <taxon>Metazoa</taxon>
        <taxon>Ecdysozoa</taxon>
        <taxon>Arthropoda</taxon>
        <taxon>Chelicerata</taxon>
        <taxon>Arachnida</taxon>
        <taxon>Araneae</taxon>
        <taxon>Araneomorphae</taxon>
        <taxon>Entelegynae</taxon>
        <taxon>Araneoidea</taxon>
        <taxon>Nephilidae</taxon>
        <taxon>Nephila</taxon>
    </lineage>
</organism>
<evidence type="ECO:0000313" key="2">
    <source>
        <dbReference type="Proteomes" id="UP000887013"/>
    </source>
</evidence>
<dbReference type="OrthoDB" id="7607518at2759"/>
<protein>
    <submittedName>
        <fullName evidence="1">Uncharacterized protein</fullName>
    </submittedName>
</protein>
<dbReference type="Proteomes" id="UP000887013">
    <property type="component" value="Unassembled WGS sequence"/>
</dbReference>
<gene>
    <name evidence="1" type="ORF">NPIL_575361</name>
</gene>
<sequence length="119" mass="13926">MDPKDKTGEKKKPKKMISMEVKHEIIAKHERGSDEGVEPEEKLTTREISDIHSKWQEVSDFVGKRHPGKFSTGRASALFNDRCLTFFHNILKRRQKQTCLDRYLVRVSRSESEAKKARR</sequence>
<dbReference type="AlphaFoldDB" id="A0A8X6PVP5"/>
<proteinExistence type="predicted"/>
<evidence type="ECO:0000313" key="1">
    <source>
        <dbReference type="EMBL" id="GFT91994.1"/>
    </source>
</evidence>
<name>A0A8X6PVP5_NEPPI</name>
<dbReference type="EMBL" id="BMAW01025320">
    <property type="protein sequence ID" value="GFT91994.1"/>
    <property type="molecule type" value="Genomic_DNA"/>
</dbReference>